<dbReference type="PANTHER" id="PTHR18640:SF5">
    <property type="entry name" value="SODIUM_BILE ACID COTRANSPORTER 7"/>
    <property type="match status" value="1"/>
</dbReference>
<gene>
    <name evidence="2" type="ORF">IAR55_003191</name>
</gene>
<evidence type="ECO:0000313" key="3">
    <source>
        <dbReference type="Proteomes" id="UP001388673"/>
    </source>
</evidence>
<dbReference type="GeneID" id="92180449"/>
<evidence type="ECO:0008006" key="4">
    <source>
        <dbReference type="Google" id="ProtNLM"/>
    </source>
</evidence>
<comment type="caution">
    <text evidence="2">The sequence shown here is derived from an EMBL/GenBank/DDBJ whole genome shotgun (WGS) entry which is preliminary data.</text>
</comment>
<dbReference type="GO" id="GO:0005886">
    <property type="term" value="C:plasma membrane"/>
    <property type="evidence" value="ECO:0007669"/>
    <property type="project" value="TreeGrafter"/>
</dbReference>
<accession>A0AAW0YZY9</accession>
<sequence length="270" mass="29447">MPEDGAGADEKSTNTVQPDDAVIETPRKRSHPILRFAKLCVGFLVDQWLLLAIGLVILLAWLFPSVGKRGGHVASQWTVTYGAVILIFFVSGLSLPFDKLLYHAKNIRLHLIVQIMSFLVTSSIFFGIACAASTNPSLQTGTLVGLIATGCLPTTISSNVVMTRQAKGDDAATMVEVTLGNFLGPFISPLLITKLYLPSSTAFAAWLPAEATHHLGDLYRHVMMQMGLSVFIPLFVGQVIRWIWPKQVQATVTRFKLAKVGSLCLIALIW</sequence>
<dbReference type="RefSeq" id="XP_066803800.1">
    <property type="nucleotide sequence ID" value="XM_066946299.1"/>
</dbReference>
<dbReference type="KEGG" id="kne:92180449"/>
<dbReference type="PANTHER" id="PTHR18640">
    <property type="entry name" value="SOLUTE CARRIER FAMILY 10 MEMBER 7"/>
    <property type="match status" value="1"/>
</dbReference>
<feature type="transmembrane region" description="Helical" evidence="1">
    <location>
        <begin position="75"/>
        <end position="97"/>
    </location>
</feature>
<keyword evidence="3" id="KW-1185">Reference proteome</keyword>
<proteinExistence type="predicted"/>
<dbReference type="Proteomes" id="UP001388673">
    <property type="component" value="Unassembled WGS sequence"/>
</dbReference>
<dbReference type="EMBL" id="JBCAWK010000005">
    <property type="protein sequence ID" value="KAK8858959.1"/>
    <property type="molecule type" value="Genomic_DNA"/>
</dbReference>
<evidence type="ECO:0000256" key="1">
    <source>
        <dbReference type="SAM" id="Phobius"/>
    </source>
</evidence>
<dbReference type="AlphaFoldDB" id="A0AAW0YZY9"/>
<organism evidence="2 3">
    <name type="scientific">Kwoniella newhampshirensis</name>
    <dbReference type="NCBI Taxonomy" id="1651941"/>
    <lineage>
        <taxon>Eukaryota</taxon>
        <taxon>Fungi</taxon>
        <taxon>Dikarya</taxon>
        <taxon>Basidiomycota</taxon>
        <taxon>Agaricomycotina</taxon>
        <taxon>Tremellomycetes</taxon>
        <taxon>Tremellales</taxon>
        <taxon>Cryptococcaceae</taxon>
        <taxon>Kwoniella</taxon>
    </lineage>
</organism>
<dbReference type="Gene3D" id="1.20.1530.20">
    <property type="match status" value="1"/>
</dbReference>
<dbReference type="Pfam" id="PF13593">
    <property type="entry name" value="SBF_like"/>
    <property type="match status" value="1"/>
</dbReference>
<name>A0AAW0YZY9_9TREE</name>
<reference evidence="2 3" key="1">
    <citation type="journal article" date="2024" name="bioRxiv">
        <title>Comparative genomics of Cryptococcus and Kwoniella reveals pathogenesis evolution and contrasting karyotype dynamics via intercentromeric recombination or chromosome fusion.</title>
        <authorList>
            <person name="Coelho M.A."/>
            <person name="David-Palma M."/>
            <person name="Shea T."/>
            <person name="Bowers K."/>
            <person name="McGinley-Smith S."/>
            <person name="Mohammad A.W."/>
            <person name="Gnirke A."/>
            <person name="Yurkov A.M."/>
            <person name="Nowrousian M."/>
            <person name="Sun S."/>
            <person name="Cuomo C.A."/>
            <person name="Heitman J."/>
        </authorList>
    </citation>
    <scope>NUCLEOTIDE SEQUENCE [LARGE SCALE GENOMIC DNA]</scope>
    <source>
        <strain evidence="2 3">CBS 13917</strain>
    </source>
</reference>
<feature type="transmembrane region" description="Helical" evidence="1">
    <location>
        <begin position="109"/>
        <end position="134"/>
    </location>
</feature>
<evidence type="ECO:0000313" key="2">
    <source>
        <dbReference type="EMBL" id="KAK8858959.1"/>
    </source>
</evidence>
<feature type="transmembrane region" description="Helical" evidence="1">
    <location>
        <begin position="222"/>
        <end position="244"/>
    </location>
</feature>
<keyword evidence="1" id="KW-0472">Membrane</keyword>
<dbReference type="InterPro" id="IPR016833">
    <property type="entry name" value="Put_Na-Bile_cotransptr"/>
</dbReference>
<dbReference type="InterPro" id="IPR038770">
    <property type="entry name" value="Na+/solute_symporter_sf"/>
</dbReference>
<keyword evidence="1" id="KW-0812">Transmembrane</keyword>
<protein>
    <recommendedName>
        <fullName evidence="4">Sodium/bile acid cotransporter 7</fullName>
    </recommendedName>
</protein>
<feature type="transmembrane region" description="Helical" evidence="1">
    <location>
        <begin position="140"/>
        <end position="162"/>
    </location>
</feature>
<keyword evidence="1" id="KW-1133">Transmembrane helix</keyword>
<feature type="transmembrane region" description="Helical" evidence="1">
    <location>
        <begin position="36"/>
        <end position="63"/>
    </location>
</feature>
<feature type="transmembrane region" description="Helical" evidence="1">
    <location>
        <begin position="174"/>
        <end position="197"/>
    </location>
</feature>